<evidence type="ECO:0000256" key="1">
    <source>
        <dbReference type="ARBA" id="ARBA00022617"/>
    </source>
</evidence>
<dbReference type="GO" id="GO:0016717">
    <property type="term" value="F:oxidoreductase activity, acting on paired donors, with oxidation of a pair of donors resulting in the reduction of molecular oxygen to two molecules of water"/>
    <property type="evidence" value="ECO:0007669"/>
    <property type="project" value="TreeGrafter"/>
</dbReference>
<feature type="transmembrane region" description="Helical" evidence="4">
    <location>
        <begin position="179"/>
        <end position="207"/>
    </location>
</feature>
<dbReference type="PANTHER" id="PTHR19353:SF19">
    <property type="entry name" value="DELTA(5) FATTY ACID DESATURASE C-RELATED"/>
    <property type="match status" value="1"/>
</dbReference>
<dbReference type="VEuPathDB" id="AmoebaDB:NF0089000"/>
<reference evidence="6 7" key="1">
    <citation type="journal article" date="2019" name="Sci. Rep.">
        <title>Nanopore sequencing improves the draft genome of the human pathogenic amoeba Naegleria fowleri.</title>
        <authorList>
            <person name="Liechti N."/>
            <person name="Schurch N."/>
            <person name="Bruggmann R."/>
            <person name="Wittwer M."/>
        </authorList>
    </citation>
    <scope>NUCLEOTIDE SEQUENCE [LARGE SCALE GENOMIC DNA]</scope>
    <source>
        <strain evidence="6 7">ATCC 30894</strain>
    </source>
</reference>
<dbReference type="PANTHER" id="PTHR19353">
    <property type="entry name" value="FATTY ACID DESATURASE 2"/>
    <property type="match status" value="1"/>
</dbReference>
<dbReference type="SUPFAM" id="SSF55856">
    <property type="entry name" value="Cytochrome b5-like heme/steroid binding domain"/>
    <property type="match status" value="1"/>
</dbReference>
<dbReference type="RefSeq" id="XP_044558582.1">
    <property type="nucleotide sequence ID" value="XM_044710981.1"/>
</dbReference>
<organism evidence="6 7">
    <name type="scientific">Naegleria fowleri</name>
    <name type="common">Brain eating amoeba</name>
    <dbReference type="NCBI Taxonomy" id="5763"/>
    <lineage>
        <taxon>Eukaryota</taxon>
        <taxon>Discoba</taxon>
        <taxon>Heterolobosea</taxon>
        <taxon>Tetramitia</taxon>
        <taxon>Eutetramitia</taxon>
        <taxon>Vahlkampfiidae</taxon>
        <taxon>Naegleria</taxon>
    </lineage>
</organism>
<feature type="transmembrane region" description="Helical" evidence="4">
    <location>
        <begin position="335"/>
        <end position="354"/>
    </location>
</feature>
<dbReference type="Pfam" id="PF00173">
    <property type="entry name" value="Cyt-b5"/>
    <property type="match status" value="1"/>
</dbReference>
<keyword evidence="4" id="KW-0812">Transmembrane</keyword>
<dbReference type="VEuPathDB" id="AmoebaDB:FDP41_007256"/>
<dbReference type="InterPro" id="IPR001199">
    <property type="entry name" value="Cyt_B5-like_heme/steroid-bd"/>
</dbReference>
<evidence type="ECO:0000313" key="6">
    <source>
        <dbReference type="EMBL" id="KAF0973869.1"/>
    </source>
</evidence>
<dbReference type="InterPro" id="IPR036400">
    <property type="entry name" value="Cyt_B5-like_heme/steroid_sf"/>
</dbReference>
<keyword evidence="3" id="KW-0408">Iron</keyword>
<dbReference type="GO" id="GO:0020037">
    <property type="term" value="F:heme binding"/>
    <property type="evidence" value="ECO:0007669"/>
    <property type="project" value="InterPro"/>
</dbReference>
<feature type="transmembrane region" description="Helical" evidence="4">
    <location>
        <begin position="306"/>
        <end position="328"/>
    </location>
</feature>
<protein>
    <recommendedName>
        <fullName evidence="5">Cytochrome b5 heme-binding domain-containing protein</fullName>
    </recommendedName>
</protein>
<dbReference type="Gene3D" id="3.10.120.10">
    <property type="entry name" value="Cytochrome b5-like heme/steroid binding domain"/>
    <property type="match status" value="1"/>
</dbReference>
<keyword evidence="4" id="KW-0472">Membrane</keyword>
<dbReference type="FunFam" id="3.10.120.10:FF:000007">
    <property type="entry name" value="Sulfite oxidase, mitochondrial"/>
    <property type="match status" value="1"/>
</dbReference>
<dbReference type="GO" id="GO:0016020">
    <property type="term" value="C:membrane"/>
    <property type="evidence" value="ECO:0007669"/>
    <property type="project" value="TreeGrafter"/>
</dbReference>
<evidence type="ECO:0000313" key="7">
    <source>
        <dbReference type="Proteomes" id="UP000444721"/>
    </source>
</evidence>
<dbReference type="AlphaFoldDB" id="A0A6A5BLT4"/>
<keyword evidence="7" id="KW-1185">Reference proteome</keyword>
<dbReference type="InterPro" id="IPR012171">
    <property type="entry name" value="Fatty_acid_desaturase"/>
</dbReference>
<dbReference type="PRINTS" id="PR00363">
    <property type="entry name" value="CYTOCHROMEB5"/>
</dbReference>
<dbReference type="PIRSF" id="PIRSF015921">
    <property type="entry name" value="FA_sphinglp_des"/>
    <property type="match status" value="1"/>
</dbReference>
<dbReference type="VEuPathDB" id="AmoebaDB:NfTy_009860"/>
<evidence type="ECO:0000259" key="5">
    <source>
        <dbReference type="PROSITE" id="PS50255"/>
    </source>
</evidence>
<dbReference type="OrthoDB" id="260519at2759"/>
<dbReference type="GeneID" id="68114474"/>
<keyword evidence="2" id="KW-0479">Metal-binding</keyword>
<dbReference type="GO" id="GO:0042759">
    <property type="term" value="P:long-chain fatty acid biosynthetic process"/>
    <property type="evidence" value="ECO:0007669"/>
    <property type="project" value="UniProtKB-ARBA"/>
</dbReference>
<dbReference type="InterPro" id="IPR018506">
    <property type="entry name" value="Cyt_B5_heme-BS"/>
</dbReference>
<keyword evidence="4" id="KW-1133">Transmembrane helix</keyword>
<proteinExistence type="predicted"/>
<dbReference type="InterPro" id="IPR005804">
    <property type="entry name" value="FA_desaturase_dom"/>
</dbReference>
<dbReference type="PROSITE" id="PS00191">
    <property type="entry name" value="CYTOCHROME_B5_1"/>
    <property type="match status" value="1"/>
</dbReference>
<sequence>MLYLKRTWQLFTNLNLDIRPCVKHTLSLLMSSSDLATKKGKTFTWDEIEKHNHEGSAWLVIHGKVYDVTKFVPNHPGGDMILLAAGRQSTELFLSHHPTKTITNQALLDKYYIGEVEQEQVVTEEMIKKQQTKHIYAPDKQTKFYDEVRSEVEKYFKENNLTPRDVPEMYVKTILSLSIWFVLYLATFYYFDSIIVSFFVAIVWGWANANIGMGMMHDANHGGYSDNPTINRMVGLCFDVLGGSSYTWKMIHSVGHHVHTNVEERDPDIHTNEPHFRKIKAGQKHHWWYKYQHIYLPLLYSPKNEYLLFVSSKICWLTYSLAIPLLFSGHSFQRVLLLWTIAYMVASFILVLNFQVNHVTPIADTYHVEKDGMVHADWAETQVTGSSNFAPRSWLWNHLSGGLCHQTEHHLFPTICHVHYPRIQPIVERAAKKYGIRYNAYPSFWDAVVGHFTLLKEMGQQGKKVTGWKQL</sequence>
<evidence type="ECO:0000256" key="4">
    <source>
        <dbReference type="SAM" id="Phobius"/>
    </source>
</evidence>
<dbReference type="GO" id="GO:0006636">
    <property type="term" value="P:unsaturated fatty acid biosynthetic process"/>
    <property type="evidence" value="ECO:0007669"/>
    <property type="project" value="UniProtKB-ARBA"/>
</dbReference>
<dbReference type="OMA" id="LSANWWN"/>
<name>A0A6A5BLT4_NAEFO</name>
<gene>
    <name evidence="6" type="ORF">FDP41_007256</name>
</gene>
<comment type="caution">
    <text evidence="6">The sequence shown here is derived from an EMBL/GenBank/DDBJ whole genome shotgun (WGS) entry which is preliminary data.</text>
</comment>
<dbReference type="PROSITE" id="PS50255">
    <property type="entry name" value="CYTOCHROME_B5_2"/>
    <property type="match status" value="1"/>
</dbReference>
<dbReference type="Pfam" id="PF00487">
    <property type="entry name" value="FA_desaturase"/>
    <property type="match status" value="1"/>
</dbReference>
<dbReference type="EMBL" id="VFQX01000058">
    <property type="protein sequence ID" value="KAF0973869.1"/>
    <property type="molecule type" value="Genomic_DNA"/>
</dbReference>
<accession>A0A6A5BLT4</accession>
<evidence type="ECO:0000256" key="2">
    <source>
        <dbReference type="ARBA" id="ARBA00022723"/>
    </source>
</evidence>
<dbReference type="SMART" id="SM01117">
    <property type="entry name" value="Cyt-b5"/>
    <property type="match status" value="1"/>
</dbReference>
<feature type="domain" description="Cytochrome b5 heme-binding" evidence="5">
    <location>
        <begin position="40"/>
        <end position="117"/>
    </location>
</feature>
<dbReference type="CDD" id="cd03506">
    <property type="entry name" value="Delta6-FADS-like"/>
    <property type="match status" value="1"/>
</dbReference>
<dbReference type="GO" id="GO:0046872">
    <property type="term" value="F:metal ion binding"/>
    <property type="evidence" value="ECO:0007669"/>
    <property type="project" value="UniProtKB-KW"/>
</dbReference>
<evidence type="ECO:0000256" key="3">
    <source>
        <dbReference type="ARBA" id="ARBA00023004"/>
    </source>
</evidence>
<dbReference type="Proteomes" id="UP000444721">
    <property type="component" value="Unassembled WGS sequence"/>
</dbReference>
<keyword evidence="1" id="KW-0349">Heme</keyword>